<evidence type="ECO:0000259" key="1">
    <source>
        <dbReference type="Pfam" id="PF01636"/>
    </source>
</evidence>
<accession>A0A0A8UT12</accession>
<dbReference type="KEGG" id="lha:LHA_2894"/>
<dbReference type="InterPro" id="IPR002575">
    <property type="entry name" value="Aminoglycoside_PTrfase"/>
</dbReference>
<keyword evidence="3" id="KW-1185">Reference proteome</keyword>
<dbReference type="PATRIC" id="fig|449.7.peg.1432"/>
<name>A0A0A8UT12_LEGHA</name>
<dbReference type="InterPro" id="IPR011009">
    <property type="entry name" value="Kinase-like_dom_sf"/>
</dbReference>
<evidence type="ECO:0000313" key="3">
    <source>
        <dbReference type="Proteomes" id="UP000032803"/>
    </source>
</evidence>
<dbReference type="STRING" id="449.LHA_2894"/>
<dbReference type="EMBL" id="LN681225">
    <property type="protein sequence ID" value="CEK11888.1"/>
    <property type="molecule type" value="Genomic_DNA"/>
</dbReference>
<dbReference type="SUPFAM" id="SSF56112">
    <property type="entry name" value="Protein kinase-like (PK-like)"/>
    <property type="match status" value="1"/>
</dbReference>
<dbReference type="HOGENOM" id="CLU_893689_0_0_6"/>
<feature type="domain" description="Aminoglycoside phosphotransferase" evidence="1">
    <location>
        <begin position="79"/>
        <end position="229"/>
    </location>
</feature>
<dbReference type="OrthoDB" id="179763at2"/>
<dbReference type="RefSeq" id="WP_045106991.1">
    <property type="nucleotide sequence ID" value="NZ_LN681225.1"/>
</dbReference>
<dbReference type="Gene3D" id="3.90.1200.10">
    <property type="match status" value="1"/>
</dbReference>
<evidence type="ECO:0000313" key="2">
    <source>
        <dbReference type="EMBL" id="CEK11888.1"/>
    </source>
</evidence>
<protein>
    <recommendedName>
        <fullName evidence="1">Aminoglycoside phosphotransferase domain-containing protein</fullName>
    </recommendedName>
</protein>
<reference evidence="3" key="1">
    <citation type="submission" date="2014-09" db="EMBL/GenBank/DDBJ databases">
        <authorList>
            <person name="Gomez-Valero L."/>
        </authorList>
    </citation>
    <scope>NUCLEOTIDE SEQUENCE [LARGE SCALE GENOMIC DNA]</scope>
    <source>
        <strain evidence="3">ATCC35250</strain>
    </source>
</reference>
<dbReference type="Pfam" id="PF01636">
    <property type="entry name" value="APH"/>
    <property type="match status" value="1"/>
</dbReference>
<organism evidence="2 3">
    <name type="scientific">Legionella hackeliae</name>
    <dbReference type="NCBI Taxonomy" id="449"/>
    <lineage>
        <taxon>Bacteria</taxon>
        <taxon>Pseudomonadati</taxon>
        <taxon>Pseudomonadota</taxon>
        <taxon>Gammaproteobacteria</taxon>
        <taxon>Legionellales</taxon>
        <taxon>Legionellaceae</taxon>
        <taxon>Legionella</taxon>
    </lineage>
</organism>
<dbReference type="Proteomes" id="UP000032803">
    <property type="component" value="Chromosome I"/>
</dbReference>
<sequence>MNNAHWSKFIFKQAIRSVVALKGGLQHQTDLVELIDGSKWICKVLNENTWLGTITSAQFAYTEHVSAQVSRALECTFSPLNLSDLPQETKARHLIVPYCEGQLITAVTQEQAALLGGLLAQLHELSLPTKEAQLFPRITLPKDSTSPAWLRQLAQRCNTLRNHEKANSVVSHRDIHLQNIIWKSETKPHLIDWESAGLIHPFVELIGLATNCCGLANYSFDEKLFRATLVGYVCKKKLPQPTEPLWNMCFHSWLLWYVYSLKKGWDIGAQATLNAIEVIKTYMPELRRIYAEI</sequence>
<gene>
    <name evidence="2" type="ORF">LHA_2894</name>
</gene>
<dbReference type="AlphaFoldDB" id="A0A0A8UT12"/>
<proteinExistence type="predicted"/>